<reference evidence="3" key="1">
    <citation type="submission" date="2022-12" db="EMBL/GenBank/DDBJ databases">
        <title>Draft genome assemblies for two species of Escallonia (Escalloniales).</title>
        <authorList>
            <person name="Chanderbali A."/>
            <person name="Dervinis C."/>
            <person name="Anghel I."/>
            <person name="Soltis D."/>
            <person name="Soltis P."/>
            <person name="Zapata F."/>
        </authorList>
    </citation>
    <scope>NUCLEOTIDE SEQUENCE</scope>
    <source>
        <strain evidence="3">UCBG64.0493</strain>
        <tissue evidence="3">Leaf</tissue>
    </source>
</reference>
<dbReference type="AlphaFoldDB" id="A0AA88X4V3"/>
<feature type="region of interest" description="Disordered" evidence="1">
    <location>
        <begin position="279"/>
        <end position="334"/>
    </location>
</feature>
<keyword evidence="4" id="KW-1185">Reference proteome</keyword>
<feature type="compositionally biased region" description="Pro residues" evidence="1">
    <location>
        <begin position="314"/>
        <end position="323"/>
    </location>
</feature>
<accession>A0AA88X4V3</accession>
<comment type="caution">
    <text evidence="3">The sequence shown here is derived from an EMBL/GenBank/DDBJ whole genome shotgun (WGS) entry which is preliminary data.</text>
</comment>
<organism evidence="3 4">
    <name type="scientific">Escallonia herrerae</name>
    <dbReference type="NCBI Taxonomy" id="1293975"/>
    <lineage>
        <taxon>Eukaryota</taxon>
        <taxon>Viridiplantae</taxon>
        <taxon>Streptophyta</taxon>
        <taxon>Embryophyta</taxon>
        <taxon>Tracheophyta</taxon>
        <taxon>Spermatophyta</taxon>
        <taxon>Magnoliopsida</taxon>
        <taxon>eudicotyledons</taxon>
        <taxon>Gunneridae</taxon>
        <taxon>Pentapetalae</taxon>
        <taxon>asterids</taxon>
        <taxon>campanulids</taxon>
        <taxon>Escalloniales</taxon>
        <taxon>Escalloniaceae</taxon>
        <taxon>Escallonia</taxon>
    </lineage>
</organism>
<dbReference type="EMBL" id="JAVXUP010000074">
    <property type="protein sequence ID" value="KAK3039566.1"/>
    <property type="molecule type" value="Genomic_DNA"/>
</dbReference>
<feature type="domain" description="Reverse transcriptase Ty1/copia-type" evidence="2">
    <location>
        <begin position="334"/>
        <end position="445"/>
    </location>
</feature>
<evidence type="ECO:0000259" key="2">
    <source>
        <dbReference type="Pfam" id="PF07727"/>
    </source>
</evidence>
<gene>
    <name evidence="3" type="ORF">RJ639_027710</name>
</gene>
<evidence type="ECO:0000313" key="3">
    <source>
        <dbReference type="EMBL" id="KAK3039566.1"/>
    </source>
</evidence>
<dbReference type="CDD" id="cd09272">
    <property type="entry name" value="RNase_HI_RT_Ty1"/>
    <property type="match status" value="1"/>
</dbReference>
<dbReference type="PANTHER" id="PTHR11439:SF470">
    <property type="entry name" value="CYSTEINE-RICH RLK (RECEPTOR-LIKE PROTEIN KINASE) 8"/>
    <property type="match status" value="1"/>
</dbReference>
<dbReference type="Proteomes" id="UP001188597">
    <property type="component" value="Unassembled WGS sequence"/>
</dbReference>
<dbReference type="Pfam" id="PF07727">
    <property type="entry name" value="RVT_2"/>
    <property type="match status" value="1"/>
</dbReference>
<evidence type="ECO:0000313" key="4">
    <source>
        <dbReference type="Proteomes" id="UP001188597"/>
    </source>
</evidence>
<name>A0AA88X4V3_9ASTE</name>
<dbReference type="PANTHER" id="PTHR11439">
    <property type="entry name" value="GAG-POL-RELATED RETROTRANSPOSON"/>
    <property type="match status" value="1"/>
</dbReference>
<protein>
    <recommendedName>
        <fullName evidence="2">Reverse transcriptase Ty1/copia-type domain-containing protein</fullName>
    </recommendedName>
</protein>
<proteinExistence type="predicted"/>
<evidence type="ECO:0000256" key="1">
    <source>
        <dbReference type="SAM" id="MobiDB-lite"/>
    </source>
</evidence>
<dbReference type="InterPro" id="IPR013103">
    <property type="entry name" value="RVT_2"/>
</dbReference>
<sequence length="644" mass="71114">MGLEDKYATLRTQIINMDPFPNIDKVYAKVMQEESHRGITGSCDTTPTVGFHAQNRPSTAHSFGLVSATAEDPDRTPTGSPGACFVISRLLLWPIPGLYHCDTEQEPLYRPGTGRSHYRSFWPDTRVDAMPHRFSGTLSIGTALQRARLDWVRCIGGCSCVQPLLAATVAAISISESKELWHRRMGHPSSQPLIHLPAVSVVFPSLKTICIPRERKVVGYMISKLIKSSFSWDVKFEEPVISFTTPFGPSPAPETTTFCPAWDWAKPLMASPLVIGRDTPPVTGGDPLPSSAVTHSCGPPGITTGPNPEISSPASPPSSPIAPSPILGRRKQNKKAPSVLKDYLSTALRSYGFLQSHADHTLFTYRKGDVFLSVVVYVNDFLLATNNNTACSLFKQYLNDYFKLKDLGSLKYFLGIEAACGPRGLFLSQSKYALDILSEFSLSASKLVAFLWNRTTVLLFLTVFSSLTQDHIGDSLVALSTSSSLGLTFAMRSMSCPSSSSFLIPNIGTTHFGCYDWASCPLTQHSVTGYFFPWEIPPFHEAEYCSIAVSTYKLTWLKSFLLSLGVHHARPMRLFCDNQATLHIALNLVFHERTKHIEIDCHYVSTAHVRTTQQVADIFTKALGRHQFQYLCGKLGIRILHAPT</sequence>